<sequence>MLLHKVLAERYNLSSGFFAVQFRKQIGVSPIDYLLRFRIRRATELLLTKRYSVRDAAKAVGYSDPYYFSRMFKKHIGVAPSQISVHTLLASSIHDEPIELPPDCQTTEGCTFKLR</sequence>
<keyword evidence="1" id="KW-0805">Transcription regulation</keyword>
<dbReference type="InterPro" id="IPR009057">
    <property type="entry name" value="Homeodomain-like_sf"/>
</dbReference>
<evidence type="ECO:0000256" key="1">
    <source>
        <dbReference type="ARBA" id="ARBA00023015"/>
    </source>
</evidence>
<keyword evidence="3" id="KW-0804">Transcription</keyword>
<keyword evidence="6" id="KW-1185">Reference proteome</keyword>
<dbReference type="Pfam" id="PF12833">
    <property type="entry name" value="HTH_18"/>
    <property type="match status" value="1"/>
</dbReference>
<gene>
    <name evidence="5" type="ORF">EJC50_25355</name>
</gene>
<evidence type="ECO:0000313" key="5">
    <source>
        <dbReference type="EMBL" id="AZN43908.1"/>
    </source>
</evidence>
<dbReference type="PRINTS" id="PR00032">
    <property type="entry name" value="HTHARAC"/>
</dbReference>
<dbReference type="PANTHER" id="PTHR43280:SF28">
    <property type="entry name" value="HTH-TYPE TRANSCRIPTIONAL ACTIVATOR RHAS"/>
    <property type="match status" value="1"/>
</dbReference>
<name>A0A3Q8XCG0_9BACL</name>
<feature type="domain" description="HTH araC/xylS-type" evidence="4">
    <location>
        <begin position="1"/>
        <end position="86"/>
    </location>
</feature>
<evidence type="ECO:0000256" key="2">
    <source>
        <dbReference type="ARBA" id="ARBA00023125"/>
    </source>
</evidence>
<dbReference type="SMART" id="SM00342">
    <property type="entry name" value="HTH_ARAC"/>
    <property type="match status" value="1"/>
</dbReference>
<keyword evidence="2" id="KW-0238">DNA-binding</keyword>
<dbReference type="KEGG" id="palb:EJC50_25355"/>
<reference evidence="6" key="1">
    <citation type="submission" date="2018-12" db="EMBL/GenBank/DDBJ databases">
        <title>Genome sequence of Peanibacillus sp.</title>
        <authorList>
            <person name="Subramani G."/>
            <person name="Srinivasan S."/>
            <person name="Kim M.K."/>
        </authorList>
    </citation>
    <scope>NUCLEOTIDE SEQUENCE [LARGE SCALE GENOMIC DNA]</scope>
    <source>
        <strain evidence="6">18JY67-1</strain>
    </source>
</reference>
<dbReference type="AlphaFoldDB" id="A0A3Q8XCG0"/>
<dbReference type="RefSeq" id="WP_126020854.1">
    <property type="nucleotide sequence ID" value="NZ_CP034437.1"/>
</dbReference>
<proteinExistence type="predicted"/>
<dbReference type="InterPro" id="IPR018060">
    <property type="entry name" value="HTH_AraC"/>
</dbReference>
<dbReference type="GO" id="GO:0043565">
    <property type="term" value="F:sequence-specific DNA binding"/>
    <property type="evidence" value="ECO:0007669"/>
    <property type="project" value="InterPro"/>
</dbReference>
<dbReference type="Gene3D" id="1.10.10.60">
    <property type="entry name" value="Homeodomain-like"/>
    <property type="match status" value="2"/>
</dbReference>
<dbReference type="PROSITE" id="PS01124">
    <property type="entry name" value="HTH_ARAC_FAMILY_2"/>
    <property type="match status" value="1"/>
</dbReference>
<evidence type="ECO:0000313" key="6">
    <source>
        <dbReference type="Proteomes" id="UP000272528"/>
    </source>
</evidence>
<dbReference type="PANTHER" id="PTHR43280">
    <property type="entry name" value="ARAC-FAMILY TRANSCRIPTIONAL REGULATOR"/>
    <property type="match status" value="1"/>
</dbReference>
<accession>A0A3Q8XCG0</accession>
<dbReference type="GO" id="GO:0003700">
    <property type="term" value="F:DNA-binding transcription factor activity"/>
    <property type="evidence" value="ECO:0007669"/>
    <property type="project" value="InterPro"/>
</dbReference>
<dbReference type="EMBL" id="CP034437">
    <property type="protein sequence ID" value="AZN43908.1"/>
    <property type="molecule type" value="Genomic_DNA"/>
</dbReference>
<dbReference type="SUPFAM" id="SSF46689">
    <property type="entry name" value="Homeodomain-like"/>
    <property type="match status" value="1"/>
</dbReference>
<evidence type="ECO:0000256" key="3">
    <source>
        <dbReference type="ARBA" id="ARBA00023163"/>
    </source>
</evidence>
<dbReference type="InterPro" id="IPR020449">
    <property type="entry name" value="Tscrpt_reg_AraC-type_HTH"/>
</dbReference>
<protein>
    <submittedName>
        <fullName evidence="5">AraC family transcriptional regulator</fullName>
    </submittedName>
</protein>
<dbReference type="Proteomes" id="UP000272528">
    <property type="component" value="Chromosome"/>
</dbReference>
<dbReference type="OrthoDB" id="9813413at2"/>
<evidence type="ECO:0000259" key="4">
    <source>
        <dbReference type="PROSITE" id="PS01124"/>
    </source>
</evidence>
<organism evidence="5 6">
    <name type="scientific">Paenibacillus albus</name>
    <dbReference type="NCBI Taxonomy" id="2495582"/>
    <lineage>
        <taxon>Bacteria</taxon>
        <taxon>Bacillati</taxon>
        <taxon>Bacillota</taxon>
        <taxon>Bacilli</taxon>
        <taxon>Bacillales</taxon>
        <taxon>Paenibacillaceae</taxon>
        <taxon>Paenibacillus</taxon>
    </lineage>
</organism>